<dbReference type="PaxDb" id="4565-Traes_2DS_64F37A63E.1"/>
<dbReference type="Gramene" id="TraesSTA2D03G01087090.1">
    <property type="protein sequence ID" value="TraesSTA2D03G01087090.1"/>
    <property type="gene ID" value="TraesSTA2D03G01087090"/>
</dbReference>
<dbReference type="SMR" id="A0A3B6D5X8"/>
<dbReference type="Pfam" id="PF00067">
    <property type="entry name" value="p450"/>
    <property type="match status" value="1"/>
</dbReference>
<dbReference type="EnsemblPlants" id="TraesCS2D02G062800.1">
    <property type="protein sequence ID" value="TraesCS2D02G062800.1"/>
    <property type="gene ID" value="TraesCS2D02G062800"/>
</dbReference>
<dbReference type="Gramene" id="TraesCS2D03G0124200.1">
    <property type="protein sequence ID" value="TraesCS2D03G0124200.1.CDS"/>
    <property type="gene ID" value="TraesCS2D03G0124200"/>
</dbReference>
<keyword evidence="6" id="KW-0349">Heme</keyword>
<comment type="similarity">
    <text evidence="2 6">Belongs to the cytochrome P450 family.</text>
</comment>
<dbReference type="Gramene" id="TraesLAC2D03G01050460.1">
    <property type="protein sequence ID" value="TraesLAC2D03G01050460.1"/>
    <property type="gene ID" value="TraesLAC2D03G01050460"/>
</dbReference>
<dbReference type="Gramene" id="TraesSYM2D03G01112860.1">
    <property type="protein sequence ID" value="TraesSYM2D03G01112860.1"/>
    <property type="gene ID" value="TraesSYM2D03G01112860"/>
</dbReference>
<evidence type="ECO:0000256" key="1">
    <source>
        <dbReference type="ARBA" id="ARBA00004972"/>
    </source>
</evidence>
<dbReference type="Gramene" id="TraesROB_scaffold_018412_01G000200.1">
    <property type="protein sequence ID" value="TraesROB_scaffold_018412_01G000200.1"/>
    <property type="gene ID" value="TraesROB_scaffold_018412_01G000200"/>
</dbReference>
<comment type="pathway">
    <text evidence="5">Plant hormone biosynthesis.</text>
</comment>
<feature type="transmembrane region" description="Helical" evidence="7">
    <location>
        <begin position="13"/>
        <end position="32"/>
    </location>
</feature>
<dbReference type="Gramene" id="TraesMAC2D03G01097380.1">
    <property type="protein sequence ID" value="TraesMAC2D03G01097380.1"/>
    <property type="gene ID" value="TraesMAC2D03G01097380"/>
</dbReference>
<sequence length="495" mass="54521">MAVAVGGMGAGELAWWLGLVFGAAPLLCLAAWHSADAWYRAAFYLRHGGRRRLPPGHMGLPFLGETLSLLWHFKLARRPDAFIAAKRRAHGAGAGIYRTHLFGSPAVIVCTPAANKFVLQSADSFGVRWPVPELVGHTSVVNVEGASHARLRGFILAAINRPSSLQTIATVVQPRVVAALAAWADMGTIVAATEIKKVTFANICKMFISMEPSPLTCQIDRWFAGLVAGLRAFPLDFPGTAFHGARKCRRKLNAVFRQELEARKKVDKECDDLMSGLMHMEDEQGKKLSDEEVVDNIVSLVVAGYESTASAIMWATYHLAKSPAALAKLREENVALSESKTSSPLMITHDDLPKMKYTAKVVEETIRMANIAPMVHRVANKDVEYGGYMIPAGWSVLVWVRSLHTDPSFYHDPLTFNPDRWDEPAKPGTYQVFGGGYRICAGNMLARLQLTIMLHHLSIGYEWELLNPNAEIGYLPHPRPMDGATMAFRKIKPNA</sequence>
<protein>
    <submittedName>
        <fullName evidence="8">Uncharacterized protein</fullName>
    </submittedName>
</protein>
<dbReference type="Gramene" id="TraesCS2D02G062800.1">
    <property type="protein sequence ID" value="TraesCS2D02G062800.1"/>
    <property type="gene ID" value="TraesCS2D02G062800"/>
</dbReference>
<dbReference type="STRING" id="4565.A0A3B6D5X8"/>
<dbReference type="GO" id="GO:0016705">
    <property type="term" value="F:oxidoreductase activity, acting on paired donors, with incorporation or reduction of molecular oxygen"/>
    <property type="evidence" value="ECO:0007669"/>
    <property type="project" value="InterPro"/>
</dbReference>
<reference evidence="8" key="1">
    <citation type="submission" date="2018-08" db="EMBL/GenBank/DDBJ databases">
        <authorList>
            <person name="Rossello M."/>
        </authorList>
    </citation>
    <scope>NUCLEOTIDE SEQUENCE [LARGE SCALE GENOMIC DNA]</scope>
    <source>
        <strain evidence="8">cv. Chinese Spring</strain>
    </source>
</reference>
<dbReference type="SUPFAM" id="SSF48264">
    <property type="entry name" value="Cytochrome P450"/>
    <property type="match status" value="1"/>
</dbReference>
<accession>A0A3B6D5X8</accession>
<dbReference type="RefSeq" id="XP_044335466.1">
    <property type="nucleotide sequence ID" value="XM_044479531.1"/>
</dbReference>
<dbReference type="OMA" id="TMAFRKI"/>
<dbReference type="PANTHER" id="PTHR24286:SF12">
    <property type="entry name" value="CYTOCHROME P450 FAMILY PROTEIN, EXPRESSED"/>
    <property type="match status" value="1"/>
</dbReference>
<dbReference type="Gene3D" id="1.10.630.10">
    <property type="entry name" value="Cytochrome P450"/>
    <property type="match status" value="1"/>
</dbReference>
<dbReference type="OrthoDB" id="1879696at2759"/>
<dbReference type="Gramene" id="TraesKAR2D01G0023850.1">
    <property type="protein sequence ID" value="cds.TraesKAR2D01G0023850.1"/>
    <property type="gene ID" value="TraesKAR2D01G0023850"/>
</dbReference>
<dbReference type="GO" id="GO:0020037">
    <property type="term" value="F:heme binding"/>
    <property type="evidence" value="ECO:0007669"/>
    <property type="project" value="InterPro"/>
</dbReference>
<dbReference type="AlphaFoldDB" id="A0A3B6D5X8"/>
<dbReference type="PROSITE" id="PS00086">
    <property type="entry name" value="CYTOCHROME_P450"/>
    <property type="match status" value="1"/>
</dbReference>
<keyword evidence="6" id="KW-0503">Monooxygenase</keyword>
<evidence type="ECO:0000256" key="2">
    <source>
        <dbReference type="ARBA" id="ARBA00010617"/>
    </source>
</evidence>
<dbReference type="Proteomes" id="UP000019116">
    <property type="component" value="Chromosome 2D"/>
</dbReference>
<dbReference type="GO" id="GO:0005506">
    <property type="term" value="F:iron ion binding"/>
    <property type="evidence" value="ECO:0007669"/>
    <property type="project" value="InterPro"/>
</dbReference>
<dbReference type="PRINTS" id="PR00385">
    <property type="entry name" value="P450"/>
</dbReference>
<keyword evidence="3 6" id="KW-0479">Metal-binding</keyword>
<dbReference type="PRINTS" id="PR00359">
    <property type="entry name" value="BP450"/>
</dbReference>
<evidence type="ECO:0000256" key="5">
    <source>
        <dbReference type="ARBA" id="ARBA00029441"/>
    </source>
</evidence>
<dbReference type="Gramene" id="TraesARI2D03G01114530.1">
    <property type="protein sequence ID" value="TraesARI2D03G01114530.1"/>
    <property type="gene ID" value="TraesARI2D03G01114530"/>
</dbReference>
<dbReference type="Gramene" id="TraesJUL2D03G01104650.1">
    <property type="protein sequence ID" value="TraesJUL2D03G01104650.1"/>
    <property type="gene ID" value="TraesJUL2D03G01104650"/>
</dbReference>
<dbReference type="GO" id="GO:0048868">
    <property type="term" value="P:pollen tube development"/>
    <property type="evidence" value="ECO:0000318"/>
    <property type="project" value="GO_Central"/>
</dbReference>
<gene>
    <name evidence="8" type="primary">LOC123055572</name>
</gene>
<dbReference type="Gramene" id="TraesJAG2D03G01101890.1">
    <property type="protein sequence ID" value="TraesJAG2D03G01101890.1"/>
    <property type="gene ID" value="TraesJAG2D03G01101890"/>
</dbReference>
<dbReference type="GO" id="GO:0004497">
    <property type="term" value="F:monooxygenase activity"/>
    <property type="evidence" value="ECO:0000318"/>
    <property type="project" value="GO_Central"/>
</dbReference>
<evidence type="ECO:0000256" key="4">
    <source>
        <dbReference type="ARBA" id="ARBA00023004"/>
    </source>
</evidence>
<dbReference type="Gramene" id="TraesLDM2D03G01100100.1">
    <property type="protein sequence ID" value="TraesLDM2D03G01100100.1"/>
    <property type="gene ID" value="TraesLDM2D03G01100100"/>
</dbReference>
<comment type="pathway">
    <text evidence="1">Hormone biosynthesis.</text>
</comment>
<dbReference type="InterPro" id="IPR002397">
    <property type="entry name" value="Cyt_P450_B"/>
</dbReference>
<dbReference type="GeneID" id="123055572"/>
<keyword evidence="9" id="KW-1185">Reference proteome</keyword>
<dbReference type="InterPro" id="IPR001128">
    <property type="entry name" value="Cyt_P450"/>
</dbReference>
<dbReference type="Gramene" id="TraesCLE_scaffold_050954_01G000200.1">
    <property type="protein sequence ID" value="TraesCLE_scaffold_050954_01G000200.1"/>
    <property type="gene ID" value="TraesCLE_scaffold_050954_01G000200"/>
</dbReference>
<evidence type="ECO:0000256" key="6">
    <source>
        <dbReference type="RuleBase" id="RU000461"/>
    </source>
</evidence>
<evidence type="ECO:0000313" key="8">
    <source>
        <dbReference type="EnsemblPlants" id="TraesCS2D02G062800.1"/>
    </source>
</evidence>
<evidence type="ECO:0000313" key="9">
    <source>
        <dbReference type="Proteomes" id="UP000019116"/>
    </source>
</evidence>
<dbReference type="PANTHER" id="PTHR24286">
    <property type="entry name" value="CYTOCHROME P450 26"/>
    <property type="match status" value="1"/>
</dbReference>
<proteinExistence type="inferred from homology"/>
<keyword evidence="6" id="KW-0560">Oxidoreductase</keyword>
<evidence type="ECO:0000256" key="3">
    <source>
        <dbReference type="ARBA" id="ARBA00022723"/>
    </source>
</evidence>
<dbReference type="InterPro" id="IPR017972">
    <property type="entry name" value="Cyt_P450_CS"/>
</dbReference>
<dbReference type="InterPro" id="IPR036396">
    <property type="entry name" value="Cyt_P450_sf"/>
</dbReference>
<name>A0A3B6D5X8_WHEAT</name>
<reference evidence="8" key="2">
    <citation type="submission" date="2018-10" db="UniProtKB">
        <authorList>
            <consortium name="EnsemblPlants"/>
        </authorList>
    </citation>
    <scope>IDENTIFICATION</scope>
</reference>
<evidence type="ECO:0000256" key="7">
    <source>
        <dbReference type="SAM" id="Phobius"/>
    </source>
</evidence>
<keyword evidence="7" id="KW-1133">Transmembrane helix</keyword>
<keyword evidence="4 6" id="KW-0408">Iron</keyword>
<dbReference type="Gramene" id="TraesNOR2D03G01114650.1">
    <property type="protein sequence ID" value="TraesNOR2D03G01114650.1"/>
    <property type="gene ID" value="TraesNOR2D03G01114650"/>
</dbReference>
<organism evidence="8">
    <name type="scientific">Triticum aestivum</name>
    <name type="common">Wheat</name>
    <dbReference type="NCBI Taxonomy" id="4565"/>
    <lineage>
        <taxon>Eukaryota</taxon>
        <taxon>Viridiplantae</taxon>
        <taxon>Streptophyta</taxon>
        <taxon>Embryophyta</taxon>
        <taxon>Tracheophyta</taxon>
        <taxon>Spermatophyta</taxon>
        <taxon>Magnoliopsida</taxon>
        <taxon>Liliopsida</taxon>
        <taxon>Poales</taxon>
        <taxon>Poaceae</taxon>
        <taxon>BOP clade</taxon>
        <taxon>Pooideae</taxon>
        <taxon>Triticodae</taxon>
        <taxon>Triticeae</taxon>
        <taxon>Triticinae</taxon>
        <taxon>Triticum</taxon>
    </lineage>
</organism>
<keyword evidence="7" id="KW-0812">Transmembrane</keyword>
<keyword evidence="7" id="KW-0472">Membrane</keyword>